<reference evidence="13" key="1">
    <citation type="submission" date="2015-04" db="UniProtKB">
        <authorList>
            <consortium name="EnsemblPlants"/>
        </authorList>
    </citation>
    <scope>IDENTIFICATION</scope>
</reference>
<comment type="similarity">
    <text evidence="8">Belongs to the WUS homeobox family.</text>
</comment>
<dbReference type="PANTHER" id="PTHR47288">
    <property type="entry name" value="WUSCHEL-RELATED HOMEOBOX 9"/>
    <property type="match status" value="1"/>
</dbReference>
<keyword evidence="5 9" id="KW-0371">Homeobox</keyword>
<reference evidence="13" key="2">
    <citation type="submission" date="2018-05" db="EMBL/GenBank/DDBJ databases">
        <title>OmerRS3 (Oryza meridionalis Reference Sequence Version 3).</title>
        <authorList>
            <person name="Zhang J."/>
            <person name="Kudrna D."/>
            <person name="Lee S."/>
            <person name="Talag J."/>
            <person name="Welchert J."/>
            <person name="Wing R.A."/>
        </authorList>
    </citation>
    <scope>NUCLEOTIDE SEQUENCE [LARGE SCALE GENOMIC DNA]</scope>
    <source>
        <strain evidence="13">cv. OR44</strain>
    </source>
</reference>
<keyword evidence="6" id="KW-0804">Transcription</keyword>
<dbReference type="CDD" id="cd00086">
    <property type="entry name" value="homeodomain"/>
    <property type="match status" value="1"/>
</dbReference>
<evidence type="ECO:0000256" key="10">
    <source>
        <dbReference type="RuleBase" id="RU000682"/>
    </source>
</evidence>
<feature type="region of interest" description="Disordered" evidence="11">
    <location>
        <begin position="192"/>
        <end position="306"/>
    </location>
</feature>
<dbReference type="SUPFAM" id="SSF46689">
    <property type="entry name" value="Homeodomain-like"/>
    <property type="match status" value="1"/>
</dbReference>
<dbReference type="HOGENOM" id="CLU_910245_0_0_1"/>
<dbReference type="GO" id="GO:0050793">
    <property type="term" value="P:regulation of developmental process"/>
    <property type="evidence" value="ECO:0007669"/>
    <property type="project" value="InterPro"/>
</dbReference>
<evidence type="ECO:0000313" key="14">
    <source>
        <dbReference type="Proteomes" id="UP000008021"/>
    </source>
</evidence>
<feature type="compositionally biased region" description="Low complexity" evidence="11">
    <location>
        <begin position="243"/>
        <end position="270"/>
    </location>
</feature>
<dbReference type="Gene3D" id="1.10.10.60">
    <property type="entry name" value="Homeodomain-like"/>
    <property type="match status" value="1"/>
</dbReference>
<evidence type="ECO:0000256" key="3">
    <source>
        <dbReference type="ARBA" id="ARBA00023015"/>
    </source>
</evidence>
<feature type="compositionally biased region" description="Pro residues" evidence="11">
    <location>
        <begin position="231"/>
        <end position="242"/>
    </location>
</feature>
<feature type="region of interest" description="Disordered" evidence="11">
    <location>
        <begin position="114"/>
        <end position="140"/>
    </location>
</feature>
<keyword evidence="4 9" id="KW-0238">DNA-binding</keyword>
<dbReference type="GO" id="GO:0048731">
    <property type="term" value="P:system development"/>
    <property type="evidence" value="ECO:0007669"/>
    <property type="project" value="UniProtKB-ARBA"/>
</dbReference>
<comment type="subcellular location">
    <subcellularLocation>
        <location evidence="1 9 10">Nucleus</location>
    </subcellularLocation>
</comment>
<dbReference type="FunFam" id="1.10.10.60:FF:000118">
    <property type="entry name" value="WUSCHEL-related homeobox 11"/>
    <property type="match status" value="1"/>
</dbReference>
<feature type="compositionally biased region" description="Gly residues" evidence="11">
    <location>
        <begin position="199"/>
        <end position="210"/>
    </location>
</feature>
<dbReference type="Pfam" id="PF00046">
    <property type="entry name" value="Homeodomain"/>
    <property type="match status" value="1"/>
</dbReference>
<dbReference type="GO" id="GO:0003700">
    <property type="term" value="F:DNA-binding transcription factor activity"/>
    <property type="evidence" value="ECO:0007669"/>
    <property type="project" value="InterPro"/>
</dbReference>
<feature type="compositionally biased region" description="Low complexity" evidence="11">
    <location>
        <begin position="211"/>
        <end position="221"/>
    </location>
</feature>
<dbReference type="STRING" id="40149.A0A0E0ECF4"/>
<evidence type="ECO:0000256" key="11">
    <source>
        <dbReference type="SAM" id="MobiDB-lite"/>
    </source>
</evidence>
<evidence type="ECO:0000259" key="12">
    <source>
        <dbReference type="PROSITE" id="PS50071"/>
    </source>
</evidence>
<evidence type="ECO:0000256" key="4">
    <source>
        <dbReference type="ARBA" id="ARBA00023125"/>
    </source>
</evidence>
<feature type="region of interest" description="Disordered" evidence="11">
    <location>
        <begin position="1"/>
        <end position="20"/>
    </location>
</feature>
<dbReference type="AlphaFoldDB" id="A0A0E0ECF4"/>
<feature type="DNA-binding region" description="Homeobox" evidence="9">
    <location>
        <begin position="132"/>
        <end position="196"/>
    </location>
</feature>
<feature type="domain" description="Homeobox" evidence="12">
    <location>
        <begin position="130"/>
        <end position="195"/>
    </location>
</feature>
<name>A0A0E0ECF4_9ORYZ</name>
<keyword evidence="7 9" id="KW-0539">Nucleus</keyword>
<dbReference type="EnsemblPlants" id="OMERI07G13960.1">
    <property type="protein sequence ID" value="OMERI07G13960.1"/>
    <property type="gene ID" value="OMERI07G13960"/>
</dbReference>
<keyword evidence="3" id="KW-0805">Transcription regulation</keyword>
<dbReference type="InterPro" id="IPR009057">
    <property type="entry name" value="Homeodomain-like_sf"/>
</dbReference>
<dbReference type="Gramene" id="OMERI07G13960.1">
    <property type="protein sequence ID" value="OMERI07G13960.1"/>
    <property type="gene ID" value="OMERI07G13960"/>
</dbReference>
<dbReference type="GO" id="GO:0003677">
    <property type="term" value="F:DNA binding"/>
    <property type="evidence" value="ECO:0007669"/>
    <property type="project" value="UniProtKB-UniRule"/>
</dbReference>
<dbReference type="InterPro" id="IPR001356">
    <property type="entry name" value="HD"/>
</dbReference>
<dbReference type="SMART" id="SM00389">
    <property type="entry name" value="HOX"/>
    <property type="match status" value="1"/>
</dbReference>
<evidence type="ECO:0000256" key="1">
    <source>
        <dbReference type="ARBA" id="ARBA00004123"/>
    </source>
</evidence>
<proteinExistence type="inferred from homology"/>
<dbReference type="PANTHER" id="PTHR47288:SF1">
    <property type="entry name" value="WUSCHEL-RELATED HOMEOBOX 9"/>
    <property type="match status" value="1"/>
</dbReference>
<dbReference type="PROSITE" id="PS50071">
    <property type="entry name" value="HOMEOBOX_2"/>
    <property type="match status" value="1"/>
</dbReference>
<feature type="compositionally biased region" description="Pro residues" evidence="11">
    <location>
        <begin position="1"/>
        <end position="11"/>
    </location>
</feature>
<evidence type="ECO:0000313" key="13">
    <source>
        <dbReference type="EnsemblPlants" id="OMERI07G13960.1"/>
    </source>
</evidence>
<evidence type="ECO:0000256" key="6">
    <source>
        <dbReference type="ARBA" id="ARBA00023163"/>
    </source>
</evidence>
<evidence type="ECO:0000256" key="2">
    <source>
        <dbReference type="ARBA" id="ARBA00022473"/>
    </source>
</evidence>
<protein>
    <recommendedName>
        <fullName evidence="12">Homeobox domain-containing protein</fullName>
    </recommendedName>
</protein>
<evidence type="ECO:0000256" key="9">
    <source>
        <dbReference type="PROSITE-ProRule" id="PRU00108"/>
    </source>
</evidence>
<dbReference type="GO" id="GO:1905393">
    <property type="term" value="P:plant organ formation"/>
    <property type="evidence" value="ECO:0007669"/>
    <property type="project" value="UniProtKB-ARBA"/>
</dbReference>
<sequence>MMALGVPPPPSRAYVSGPLRDDDTFGGDRVRRRRRWLKEQCPAVIVHGGGRRGGVGHRALAAGVSKMRLPALNAATHRIPSTSPLSIPQTLTITRDPPYPMLPRSHGHRTGGGGFSLKSSPFSSVGEERVLDPKPRRNPRPEQIRILEAIFNSGMVNPPRDEIPLIRMQLQEYGQVGDANVFYWFQNRKSRSKNKLRSGGAGRAGLGLGGNRASAPPAAATAHREAVAPSFTPPPILPPQPVQPQQQLVSPVAAPTSLSSSSSDRSSGSSKPARATLTQAMSVTAAMDLLSPLRRSARPRQEQRHV</sequence>
<dbReference type="InterPro" id="IPR044557">
    <property type="entry name" value="WOX8/9-like"/>
</dbReference>
<keyword evidence="14" id="KW-1185">Reference proteome</keyword>
<organism evidence="13">
    <name type="scientific">Oryza meridionalis</name>
    <dbReference type="NCBI Taxonomy" id="40149"/>
    <lineage>
        <taxon>Eukaryota</taxon>
        <taxon>Viridiplantae</taxon>
        <taxon>Streptophyta</taxon>
        <taxon>Embryophyta</taxon>
        <taxon>Tracheophyta</taxon>
        <taxon>Spermatophyta</taxon>
        <taxon>Magnoliopsida</taxon>
        <taxon>Liliopsida</taxon>
        <taxon>Poales</taxon>
        <taxon>Poaceae</taxon>
        <taxon>BOP clade</taxon>
        <taxon>Oryzoideae</taxon>
        <taxon>Oryzeae</taxon>
        <taxon>Oryzinae</taxon>
        <taxon>Oryza</taxon>
    </lineage>
</organism>
<accession>A0A0E0ECF4</accession>
<evidence type="ECO:0000256" key="5">
    <source>
        <dbReference type="ARBA" id="ARBA00023155"/>
    </source>
</evidence>
<keyword evidence="2" id="KW-0217">Developmental protein</keyword>
<dbReference type="GO" id="GO:0005634">
    <property type="term" value="C:nucleus"/>
    <property type="evidence" value="ECO:0007669"/>
    <property type="project" value="UniProtKB-SubCell"/>
</dbReference>
<evidence type="ECO:0000256" key="7">
    <source>
        <dbReference type="ARBA" id="ARBA00023242"/>
    </source>
</evidence>
<feature type="compositionally biased region" description="Basic and acidic residues" evidence="11">
    <location>
        <begin position="126"/>
        <end position="140"/>
    </location>
</feature>
<dbReference type="Proteomes" id="UP000008021">
    <property type="component" value="Chromosome 7"/>
</dbReference>
<evidence type="ECO:0000256" key="8">
    <source>
        <dbReference type="ARBA" id="ARBA00024040"/>
    </source>
</evidence>
<dbReference type="eggNOG" id="ENOG502QVSY">
    <property type="taxonomic scope" value="Eukaryota"/>
</dbReference>